<dbReference type="AlphaFoldDB" id="W7DSK8"/>
<dbReference type="PATRIC" id="fig|1265822.4.peg.3444"/>
<sequence length="83" mass="10092">MISIILGDKGEKIAQQTYEEIIYYLRKREGDSTEVLATAHQEIEYLEMEFQEELRMKEREVKQKEEANEEHFRKELQQLERSK</sequence>
<name>W7DSK8_9LIST</name>
<dbReference type="EMBL" id="AODM01000058">
    <property type="protein sequence ID" value="EUJ48658.1"/>
    <property type="molecule type" value="Genomic_DNA"/>
</dbReference>
<reference evidence="2 3" key="1">
    <citation type="submission" date="2012-12" db="EMBL/GenBank/DDBJ databases">
        <title>Novel taxa of Listeriaceae from agricultural environments in the United States.</title>
        <authorList>
            <person name="den Bakker H.C."/>
            <person name="Allred A."/>
            <person name="Warchocki S."/>
            <person name="Wright E.M."/>
            <person name="Burrell A."/>
            <person name="Nightingale K.K."/>
            <person name="Kephart D."/>
            <person name="Wiedmann M."/>
        </authorList>
    </citation>
    <scope>NUCLEOTIDE SEQUENCE [LARGE SCALE GENOMIC DNA]</scope>
    <source>
        <strain evidence="2 3">FSL S10-1203</strain>
    </source>
</reference>
<accession>W7DSK8</accession>
<feature type="region of interest" description="Disordered" evidence="1">
    <location>
        <begin position="60"/>
        <end position="83"/>
    </location>
</feature>
<protein>
    <submittedName>
        <fullName evidence="2">Uncharacterized protein</fullName>
    </submittedName>
</protein>
<gene>
    <name evidence="2" type="ORF">MCOL2_16952</name>
</gene>
<proteinExistence type="predicted"/>
<evidence type="ECO:0000313" key="2">
    <source>
        <dbReference type="EMBL" id="EUJ48658.1"/>
    </source>
</evidence>
<evidence type="ECO:0000313" key="3">
    <source>
        <dbReference type="Proteomes" id="UP000019241"/>
    </source>
</evidence>
<dbReference type="Proteomes" id="UP000019241">
    <property type="component" value="Unassembled WGS sequence"/>
</dbReference>
<comment type="caution">
    <text evidence="2">The sequence shown here is derived from an EMBL/GenBank/DDBJ whole genome shotgun (WGS) entry which is preliminary data.</text>
</comment>
<evidence type="ECO:0000256" key="1">
    <source>
        <dbReference type="SAM" id="MobiDB-lite"/>
    </source>
</evidence>
<organism evidence="2 3">
    <name type="scientific">Listeria fleischmannii FSL S10-1203</name>
    <dbReference type="NCBI Taxonomy" id="1265822"/>
    <lineage>
        <taxon>Bacteria</taxon>
        <taxon>Bacillati</taxon>
        <taxon>Bacillota</taxon>
        <taxon>Bacilli</taxon>
        <taxon>Bacillales</taxon>
        <taxon>Listeriaceae</taxon>
        <taxon>Listeria</taxon>
    </lineage>
</organism>